<dbReference type="EMBL" id="BGZK01000022">
    <property type="protein sequence ID" value="GBP06410.1"/>
    <property type="molecule type" value="Genomic_DNA"/>
</dbReference>
<evidence type="ECO:0000313" key="4">
    <source>
        <dbReference type="Proteomes" id="UP000299102"/>
    </source>
</evidence>
<organism evidence="3 4">
    <name type="scientific">Eumeta variegata</name>
    <name type="common">Bagworm moth</name>
    <name type="synonym">Eumeta japonica</name>
    <dbReference type="NCBI Taxonomy" id="151549"/>
    <lineage>
        <taxon>Eukaryota</taxon>
        <taxon>Metazoa</taxon>
        <taxon>Ecdysozoa</taxon>
        <taxon>Arthropoda</taxon>
        <taxon>Hexapoda</taxon>
        <taxon>Insecta</taxon>
        <taxon>Pterygota</taxon>
        <taxon>Neoptera</taxon>
        <taxon>Endopterygota</taxon>
        <taxon>Lepidoptera</taxon>
        <taxon>Glossata</taxon>
        <taxon>Ditrysia</taxon>
        <taxon>Tineoidea</taxon>
        <taxon>Psychidae</taxon>
        <taxon>Oiketicinae</taxon>
        <taxon>Eumeta</taxon>
    </lineage>
</organism>
<comment type="cofactor">
    <cofactor evidence="1">
        <name>Mg(2+)</name>
        <dbReference type="ChEBI" id="CHEBI:18420"/>
    </cofactor>
</comment>
<dbReference type="Pfam" id="PF05970">
    <property type="entry name" value="PIF1"/>
    <property type="match status" value="1"/>
</dbReference>
<evidence type="ECO:0000256" key="1">
    <source>
        <dbReference type="RuleBase" id="RU363044"/>
    </source>
</evidence>
<keyword evidence="1" id="KW-0547">Nucleotide-binding</keyword>
<dbReference type="GO" id="GO:0000723">
    <property type="term" value="P:telomere maintenance"/>
    <property type="evidence" value="ECO:0007669"/>
    <property type="project" value="InterPro"/>
</dbReference>
<dbReference type="GO" id="GO:0043139">
    <property type="term" value="F:5'-3' DNA helicase activity"/>
    <property type="evidence" value="ECO:0007669"/>
    <property type="project" value="UniProtKB-EC"/>
</dbReference>
<gene>
    <name evidence="3" type="ORF">EVAR_4558_1</name>
</gene>
<accession>A0A4C1SYQ8</accession>
<keyword evidence="1" id="KW-0233">DNA recombination</keyword>
<proteinExistence type="inferred from homology"/>
<dbReference type="GO" id="GO:0005524">
    <property type="term" value="F:ATP binding"/>
    <property type="evidence" value="ECO:0007669"/>
    <property type="project" value="UniProtKB-KW"/>
</dbReference>
<keyword evidence="1" id="KW-0067">ATP-binding</keyword>
<comment type="caution">
    <text evidence="3">The sequence shown here is derived from an EMBL/GenBank/DDBJ whole genome shotgun (WGS) entry which is preliminary data.</text>
</comment>
<dbReference type="OrthoDB" id="272985at2759"/>
<protein>
    <recommendedName>
        <fullName evidence="1">ATP-dependent DNA helicase</fullName>
        <ecNumber evidence="1">5.6.2.3</ecNumber>
    </recommendedName>
</protein>
<feature type="domain" description="DNA helicase Pif1-like DEAD-box helicase" evidence="2">
    <location>
        <begin position="2"/>
        <end position="82"/>
    </location>
</feature>
<dbReference type="PANTHER" id="PTHR10492">
    <property type="match status" value="1"/>
</dbReference>
<keyword evidence="4" id="KW-1185">Reference proteome</keyword>
<evidence type="ECO:0000259" key="2">
    <source>
        <dbReference type="Pfam" id="PF05970"/>
    </source>
</evidence>
<reference evidence="3 4" key="1">
    <citation type="journal article" date="2019" name="Commun. Biol.">
        <title>The bagworm genome reveals a unique fibroin gene that provides high tensile strength.</title>
        <authorList>
            <person name="Kono N."/>
            <person name="Nakamura H."/>
            <person name="Ohtoshi R."/>
            <person name="Tomita M."/>
            <person name="Numata K."/>
            <person name="Arakawa K."/>
        </authorList>
    </citation>
    <scope>NUCLEOTIDE SEQUENCE [LARGE SCALE GENOMIC DNA]</scope>
</reference>
<dbReference type="GO" id="GO:0016887">
    <property type="term" value="F:ATP hydrolysis activity"/>
    <property type="evidence" value="ECO:0007669"/>
    <property type="project" value="RHEA"/>
</dbReference>
<dbReference type="Gene3D" id="3.40.50.300">
    <property type="entry name" value="P-loop containing nucleotide triphosphate hydrolases"/>
    <property type="match status" value="1"/>
</dbReference>
<dbReference type="EC" id="5.6.2.3" evidence="1"/>
<sequence>MLQGCKLLVRDESTMSHKRATEALNRTHQDLRDSTDIMGGMVVLLAGDFRQTLPVIQRGTPADAIQVCIESSSLWSLKLKIQFENEYETRDIFITTWIRGLYAGMLLKIDDGCLDVDHKGYISLSRESFNSVENHVDLIAHVFQELQRNLSSDQWLYARAILAPKSEVVNRINTAILKGVQGDIKEYLSMNTIMDTDLSTSYPVEFLNSLELSGVPSDKL</sequence>
<dbReference type="InterPro" id="IPR027417">
    <property type="entry name" value="P-loop_NTPase"/>
</dbReference>
<dbReference type="Proteomes" id="UP000299102">
    <property type="component" value="Unassembled WGS sequence"/>
</dbReference>
<dbReference type="STRING" id="151549.A0A4C1SYQ8"/>
<dbReference type="AlphaFoldDB" id="A0A4C1SYQ8"/>
<keyword evidence="1" id="KW-0347">Helicase</keyword>
<keyword evidence="1" id="KW-0227">DNA damage</keyword>
<evidence type="ECO:0000313" key="3">
    <source>
        <dbReference type="EMBL" id="GBP06410.1"/>
    </source>
</evidence>
<name>A0A4C1SYQ8_EUMVA</name>
<dbReference type="GO" id="GO:0006310">
    <property type="term" value="P:DNA recombination"/>
    <property type="evidence" value="ECO:0007669"/>
    <property type="project" value="UniProtKB-KW"/>
</dbReference>
<comment type="catalytic activity">
    <reaction evidence="1">
        <text>ATP + H2O = ADP + phosphate + H(+)</text>
        <dbReference type="Rhea" id="RHEA:13065"/>
        <dbReference type="ChEBI" id="CHEBI:15377"/>
        <dbReference type="ChEBI" id="CHEBI:15378"/>
        <dbReference type="ChEBI" id="CHEBI:30616"/>
        <dbReference type="ChEBI" id="CHEBI:43474"/>
        <dbReference type="ChEBI" id="CHEBI:456216"/>
        <dbReference type="EC" id="5.6.2.3"/>
    </reaction>
</comment>
<keyword evidence="1" id="KW-0234">DNA repair</keyword>
<dbReference type="InterPro" id="IPR010285">
    <property type="entry name" value="DNA_helicase_pif1-like_DEAD"/>
</dbReference>
<comment type="similarity">
    <text evidence="1">Belongs to the helicase family.</text>
</comment>
<keyword evidence="1" id="KW-0378">Hydrolase</keyword>
<dbReference type="GO" id="GO:0006281">
    <property type="term" value="P:DNA repair"/>
    <property type="evidence" value="ECO:0007669"/>
    <property type="project" value="UniProtKB-KW"/>
</dbReference>